<keyword evidence="1" id="KW-0812">Transmembrane</keyword>
<dbReference type="RefSeq" id="WP_267901966.1">
    <property type="nucleotide sequence ID" value="NZ_RPJK01000035.1"/>
</dbReference>
<organism evidence="2">
    <name type="scientific">Sinorhizobium medicae</name>
    <dbReference type="NCBI Taxonomy" id="110321"/>
    <lineage>
        <taxon>Bacteria</taxon>
        <taxon>Pseudomonadati</taxon>
        <taxon>Pseudomonadota</taxon>
        <taxon>Alphaproteobacteria</taxon>
        <taxon>Hyphomicrobiales</taxon>
        <taxon>Rhizobiaceae</taxon>
        <taxon>Sinorhizobium/Ensifer group</taxon>
        <taxon>Sinorhizobium</taxon>
    </lineage>
</organism>
<keyword evidence="1" id="KW-1133">Transmembrane helix</keyword>
<keyword evidence="1" id="KW-0472">Membrane</keyword>
<evidence type="ECO:0000256" key="1">
    <source>
        <dbReference type="SAM" id="Phobius"/>
    </source>
</evidence>
<gene>
    <name evidence="2" type="ORF">EMEDMD4_600022</name>
</gene>
<name>A0A508X4G4_9HYPH</name>
<dbReference type="EMBL" id="CABFNB010000129">
    <property type="protein sequence ID" value="VTZ64476.1"/>
    <property type="molecule type" value="Genomic_DNA"/>
</dbReference>
<accession>A0A508X4G4</accession>
<dbReference type="Proteomes" id="UP000507954">
    <property type="component" value="Unassembled WGS sequence"/>
</dbReference>
<evidence type="ECO:0000313" key="2">
    <source>
        <dbReference type="EMBL" id="VTZ64476.1"/>
    </source>
</evidence>
<proteinExistence type="predicted"/>
<feature type="transmembrane region" description="Helical" evidence="1">
    <location>
        <begin position="23"/>
        <end position="42"/>
    </location>
</feature>
<reference evidence="2" key="1">
    <citation type="submission" date="2019-06" db="EMBL/GenBank/DDBJ databases">
        <authorList>
            <person name="Le Quere A."/>
            <person name="Colella S."/>
        </authorList>
    </citation>
    <scope>NUCLEOTIDE SEQUENCE</scope>
    <source>
        <strain evidence="2">EmedicaeMD41</strain>
    </source>
</reference>
<protein>
    <submittedName>
        <fullName evidence="2">Uncharacterized protein</fullName>
    </submittedName>
</protein>
<sequence>MDDELQIPHILSWGRSNNAMKEGTILLLVVLAAIILFAMLTLH</sequence>
<dbReference type="AlphaFoldDB" id="A0A508X4G4"/>